<evidence type="ECO:0000256" key="4">
    <source>
        <dbReference type="ARBA" id="ARBA00022679"/>
    </source>
</evidence>
<dbReference type="OrthoDB" id="8062037at2759"/>
<dbReference type="Pfam" id="PF12678">
    <property type="entry name" value="zf-rbx1"/>
    <property type="match status" value="1"/>
</dbReference>
<comment type="catalytic activity">
    <reaction evidence="1">
        <text>S-ubiquitinyl-[E2 ubiquitin-conjugating enzyme]-L-cysteine + [acceptor protein]-L-lysine = [E2 ubiquitin-conjugating enzyme]-L-cysteine + N(6)-ubiquitinyl-[acceptor protein]-L-lysine.</text>
        <dbReference type="EC" id="2.3.2.27"/>
    </reaction>
</comment>
<evidence type="ECO:0000256" key="1">
    <source>
        <dbReference type="ARBA" id="ARBA00000900"/>
    </source>
</evidence>
<evidence type="ECO:0000259" key="12">
    <source>
        <dbReference type="PROSITE" id="PS50089"/>
    </source>
</evidence>
<proteinExistence type="predicted"/>
<accession>A0A835XJQ7</accession>
<sequence length="268" mass="27564">MPHGHGQGAGCCLWILKICRCFGSEDEASEPTPRARREQQLDHYDPPAPSNSGASAQQMRPAPAYADEADAGPLLPKTTESSAPLPRPGHSRNNSAASSAAAAAATAVGGSASDPHASHSSHTSHASKRPGSGHLSDATRAAVAGASAGTGLESGRGSHRRTASQGDAKQRHQRKASADAAAASAAAAAAHSAQLPSTAAGRPGTVCGPMQDEEDDFCPTCLDPYSAENPKIFTECGHHFHMPCIYAWLERKTTCPMCESPMNAPGLT</sequence>
<keyword evidence="4" id="KW-0808">Transferase</keyword>
<comment type="caution">
    <text evidence="13">The sequence shown here is derived from an EMBL/GenBank/DDBJ whole genome shotgun (WGS) entry which is preliminary data.</text>
</comment>
<evidence type="ECO:0000256" key="8">
    <source>
        <dbReference type="ARBA" id="ARBA00022833"/>
    </source>
</evidence>
<dbReference type="Gene3D" id="3.30.40.10">
    <property type="entry name" value="Zinc/RING finger domain, C3HC4 (zinc finger)"/>
    <property type="match status" value="1"/>
</dbReference>
<keyword evidence="11" id="KW-0732">Signal</keyword>
<feature type="region of interest" description="Disordered" evidence="10">
    <location>
        <begin position="26"/>
        <end position="183"/>
    </location>
</feature>
<evidence type="ECO:0000256" key="10">
    <source>
        <dbReference type="SAM" id="MobiDB-lite"/>
    </source>
</evidence>
<feature type="chain" id="PRO_5032502447" description="RING-type E3 ubiquitin transferase" evidence="11">
    <location>
        <begin position="24"/>
        <end position="268"/>
    </location>
</feature>
<name>A0A835XJQ7_9CHLO</name>
<dbReference type="SMART" id="SM00184">
    <property type="entry name" value="RING"/>
    <property type="match status" value="1"/>
</dbReference>
<dbReference type="InterPro" id="IPR013083">
    <property type="entry name" value="Znf_RING/FYVE/PHD"/>
</dbReference>
<keyword evidence="6 9" id="KW-0863">Zinc-finger</keyword>
<keyword evidence="7" id="KW-0833">Ubl conjugation pathway</keyword>
<feature type="compositionally biased region" description="Low complexity" evidence="10">
    <location>
        <begin position="138"/>
        <end position="151"/>
    </location>
</feature>
<evidence type="ECO:0000256" key="6">
    <source>
        <dbReference type="ARBA" id="ARBA00022771"/>
    </source>
</evidence>
<gene>
    <name evidence="13" type="ORF">HYH03_016537</name>
</gene>
<comment type="pathway">
    <text evidence="2">Protein modification; protein ubiquitination.</text>
</comment>
<dbReference type="GO" id="GO:0061630">
    <property type="term" value="F:ubiquitin protein ligase activity"/>
    <property type="evidence" value="ECO:0007669"/>
    <property type="project" value="UniProtKB-EC"/>
</dbReference>
<dbReference type="GO" id="GO:0008270">
    <property type="term" value="F:zinc ion binding"/>
    <property type="evidence" value="ECO:0007669"/>
    <property type="project" value="UniProtKB-KW"/>
</dbReference>
<dbReference type="SUPFAM" id="SSF57850">
    <property type="entry name" value="RING/U-box"/>
    <property type="match status" value="1"/>
</dbReference>
<dbReference type="InterPro" id="IPR001841">
    <property type="entry name" value="Znf_RING"/>
</dbReference>
<dbReference type="PROSITE" id="PS50089">
    <property type="entry name" value="ZF_RING_2"/>
    <property type="match status" value="1"/>
</dbReference>
<dbReference type="PANTHER" id="PTHR46463:SF10">
    <property type="entry name" value="OS01G0926200 PROTEIN"/>
    <property type="match status" value="1"/>
</dbReference>
<reference evidence="13" key="1">
    <citation type="journal article" date="2020" name="bioRxiv">
        <title>Comparative genomics of Chlamydomonas.</title>
        <authorList>
            <person name="Craig R.J."/>
            <person name="Hasan A.R."/>
            <person name="Ness R.W."/>
            <person name="Keightley P.D."/>
        </authorList>
    </citation>
    <scope>NUCLEOTIDE SEQUENCE</scope>
    <source>
        <strain evidence="13">CCAP 11/70</strain>
    </source>
</reference>
<dbReference type="InterPro" id="IPR024766">
    <property type="entry name" value="Znf_RING_H2"/>
</dbReference>
<evidence type="ECO:0000313" key="13">
    <source>
        <dbReference type="EMBL" id="KAG2484709.1"/>
    </source>
</evidence>
<feature type="compositionally biased region" description="Basic and acidic residues" evidence="10">
    <location>
        <begin position="33"/>
        <end position="45"/>
    </location>
</feature>
<evidence type="ECO:0000256" key="11">
    <source>
        <dbReference type="SAM" id="SignalP"/>
    </source>
</evidence>
<evidence type="ECO:0000256" key="9">
    <source>
        <dbReference type="PROSITE-ProRule" id="PRU00175"/>
    </source>
</evidence>
<feature type="signal peptide" evidence="11">
    <location>
        <begin position="1"/>
        <end position="23"/>
    </location>
</feature>
<dbReference type="Proteomes" id="UP000612055">
    <property type="component" value="Unassembled WGS sequence"/>
</dbReference>
<dbReference type="PANTHER" id="PTHR46463">
    <property type="entry name" value="ZINC FINGER, RING/FYVE/PHD-TYPE"/>
    <property type="match status" value="1"/>
</dbReference>
<dbReference type="EMBL" id="JAEHOE010000144">
    <property type="protein sequence ID" value="KAG2484709.1"/>
    <property type="molecule type" value="Genomic_DNA"/>
</dbReference>
<evidence type="ECO:0000256" key="2">
    <source>
        <dbReference type="ARBA" id="ARBA00004906"/>
    </source>
</evidence>
<evidence type="ECO:0000256" key="5">
    <source>
        <dbReference type="ARBA" id="ARBA00022723"/>
    </source>
</evidence>
<organism evidence="13 14">
    <name type="scientific">Edaphochlamys debaryana</name>
    <dbReference type="NCBI Taxonomy" id="47281"/>
    <lineage>
        <taxon>Eukaryota</taxon>
        <taxon>Viridiplantae</taxon>
        <taxon>Chlorophyta</taxon>
        <taxon>core chlorophytes</taxon>
        <taxon>Chlorophyceae</taxon>
        <taxon>CS clade</taxon>
        <taxon>Chlamydomonadales</taxon>
        <taxon>Chlamydomonadales incertae sedis</taxon>
        <taxon>Edaphochlamys</taxon>
    </lineage>
</organism>
<keyword evidence="14" id="KW-1185">Reference proteome</keyword>
<evidence type="ECO:0000256" key="7">
    <source>
        <dbReference type="ARBA" id="ARBA00022786"/>
    </source>
</evidence>
<keyword evidence="8" id="KW-0862">Zinc</keyword>
<feature type="compositionally biased region" description="Low complexity" evidence="10">
    <location>
        <begin position="95"/>
        <end position="124"/>
    </location>
</feature>
<protein>
    <recommendedName>
        <fullName evidence="3">RING-type E3 ubiquitin transferase</fullName>
        <ecNumber evidence="3">2.3.2.27</ecNumber>
    </recommendedName>
</protein>
<feature type="domain" description="RING-type" evidence="12">
    <location>
        <begin position="218"/>
        <end position="259"/>
    </location>
</feature>
<keyword evidence="5" id="KW-0479">Metal-binding</keyword>
<evidence type="ECO:0000256" key="3">
    <source>
        <dbReference type="ARBA" id="ARBA00012483"/>
    </source>
</evidence>
<dbReference type="EC" id="2.3.2.27" evidence="3"/>
<evidence type="ECO:0000313" key="14">
    <source>
        <dbReference type="Proteomes" id="UP000612055"/>
    </source>
</evidence>
<dbReference type="AlphaFoldDB" id="A0A835XJQ7"/>